<dbReference type="PROSITE" id="PS51404">
    <property type="entry name" value="DYP_PEROXIDASE"/>
    <property type="match status" value="1"/>
</dbReference>
<keyword evidence="6 13" id="KW-0560">Oxidoreductase</keyword>
<dbReference type="Pfam" id="PF20628">
    <property type="entry name" value="Dyp_perox_C"/>
    <property type="match status" value="1"/>
</dbReference>
<evidence type="ECO:0000259" key="15">
    <source>
        <dbReference type="Pfam" id="PF20628"/>
    </source>
</evidence>
<comment type="function">
    <text evidence="13">Involved in the recovery of exogenous heme iron. Extracts iron from heme while preserving the protoporphyrin ring intact.</text>
</comment>
<comment type="subcellular location">
    <subcellularLocation>
        <location evidence="1">Cell envelope</location>
    </subcellularLocation>
</comment>
<sequence length="418" mass="45794">MRGNSVSRRGFLSAAVATSVAATAGLASCSRGSTTGEGGANLDSTVPFDGEHQAGIATQQQSRLHFAAFDVTTTDRTELIGLLKTWTQMARRMTQGDPATASAEDMSEYAVPEDTGEAWDLPPANLTITIGFGPTLFDDRFGLKSARPAELTQLPHFPSDQLQDNLCGGDLCIQACADEPQVAVHAVRNLARAGSGLVRYKWSQLGFGHASATTRNQETPRNLFGFKDGTNNLKAEDTDDFNEHVWVSGTNTWLDGGAFLISRRIRMLLENWDRQVLADQEETFGRQKLSGAPLGREDEFDELPLDEYHGTSGPVIPEVAHSRLANPAENGGMRMLRRAYNFSDGIDEFGHLDSGLFFIALVNSPEKRFIPIQTRLGKHDKLNEYVRYESSSIFACPPGTSGEDDWWGRALFEATERA</sequence>
<evidence type="ECO:0000259" key="14">
    <source>
        <dbReference type="Pfam" id="PF04261"/>
    </source>
</evidence>
<keyword evidence="5 13" id="KW-0732">Signal</keyword>
<evidence type="ECO:0000256" key="4">
    <source>
        <dbReference type="ARBA" id="ARBA00022723"/>
    </source>
</evidence>
<organism evidence="16 17">
    <name type="scientific">Corynebacterium massiliense DSM 45435</name>
    <dbReference type="NCBI Taxonomy" id="1121364"/>
    <lineage>
        <taxon>Bacteria</taxon>
        <taxon>Bacillati</taxon>
        <taxon>Actinomycetota</taxon>
        <taxon>Actinomycetes</taxon>
        <taxon>Mycobacteriales</taxon>
        <taxon>Corynebacteriaceae</taxon>
        <taxon>Corynebacterium</taxon>
    </lineage>
</organism>
<feature type="domain" description="Dyp-type peroxidase N-terminal" evidence="14">
    <location>
        <begin position="53"/>
        <end position="207"/>
    </location>
</feature>
<accession>A0ABY7U652</accession>
<dbReference type="Proteomes" id="UP001220064">
    <property type="component" value="Chromosome"/>
</dbReference>
<dbReference type="PANTHER" id="PTHR30521">
    <property type="entry name" value="DEFERROCHELATASE/PEROXIDASE"/>
    <property type="match status" value="1"/>
</dbReference>
<dbReference type="InterPro" id="IPR048327">
    <property type="entry name" value="Dyp_perox_N"/>
</dbReference>
<feature type="chain" id="PRO_5044977801" description="Deferrochelatase" evidence="13">
    <location>
        <begin position="25"/>
        <end position="418"/>
    </location>
</feature>
<keyword evidence="3 13" id="KW-0349">Heme</keyword>
<evidence type="ECO:0000256" key="6">
    <source>
        <dbReference type="ARBA" id="ARBA00023002"/>
    </source>
</evidence>
<dbReference type="PANTHER" id="PTHR30521:SF4">
    <property type="entry name" value="DEFERROCHELATASE"/>
    <property type="match status" value="1"/>
</dbReference>
<keyword evidence="7 13" id="KW-0408">Iron</keyword>
<evidence type="ECO:0000313" key="17">
    <source>
        <dbReference type="Proteomes" id="UP001220064"/>
    </source>
</evidence>
<dbReference type="NCBIfam" id="TIGR01413">
    <property type="entry name" value="Dyp_perox_fam"/>
    <property type="match status" value="1"/>
</dbReference>
<keyword evidence="8" id="KW-0456">Lyase</keyword>
<dbReference type="EMBL" id="CP063189">
    <property type="protein sequence ID" value="WCZ32182.1"/>
    <property type="molecule type" value="Genomic_DNA"/>
</dbReference>
<dbReference type="NCBIfam" id="TIGR01412">
    <property type="entry name" value="tat_substr_1"/>
    <property type="match status" value="1"/>
</dbReference>
<dbReference type="EC" id="1.11.1.-" evidence="13"/>
<reference evidence="16 17" key="1">
    <citation type="submission" date="2020-10" db="EMBL/GenBank/DDBJ databases">
        <title>Complete genome sequence of Corynebacterium massiliense DSM 45435, type strain of Corynebacterium massiliense.</title>
        <authorList>
            <person name="Busche T."/>
            <person name="Kalinowski J."/>
            <person name="Ruckert C."/>
        </authorList>
    </citation>
    <scope>NUCLEOTIDE SEQUENCE [LARGE SCALE GENOMIC DNA]</scope>
    <source>
        <strain evidence="16 17">DSM 45435</strain>
    </source>
</reference>
<dbReference type="PROSITE" id="PS51318">
    <property type="entry name" value="TAT"/>
    <property type="match status" value="1"/>
</dbReference>
<dbReference type="InterPro" id="IPR048328">
    <property type="entry name" value="Dyp_perox_C"/>
</dbReference>
<dbReference type="InterPro" id="IPR006313">
    <property type="entry name" value="EfeB/EfeN"/>
</dbReference>
<dbReference type="InterPro" id="IPR006311">
    <property type="entry name" value="TAT_signal"/>
</dbReference>
<dbReference type="SUPFAM" id="SSF54909">
    <property type="entry name" value="Dimeric alpha+beta barrel"/>
    <property type="match status" value="1"/>
</dbReference>
<evidence type="ECO:0000256" key="9">
    <source>
        <dbReference type="ARBA" id="ARBA00025737"/>
    </source>
</evidence>
<comment type="catalytic activity">
    <reaction evidence="12">
        <text>heme b + 2 H(+) = protoporphyrin IX + Fe(2+)</text>
        <dbReference type="Rhea" id="RHEA:22584"/>
        <dbReference type="ChEBI" id="CHEBI:15378"/>
        <dbReference type="ChEBI" id="CHEBI:29033"/>
        <dbReference type="ChEBI" id="CHEBI:57306"/>
        <dbReference type="ChEBI" id="CHEBI:60344"/>
        <dbReference type="EC" id="4.98.1.1"/>
    </reaction>
    <physiologicalReaction direction="left-to-right" evidence="12">
        <dbReference type="Rhea" id="RHEA:22585"/>
    </physiologicalReaction>
</comment>
<evidence type="ECO:0000256" key="5">
    <source>
        <dbReference type="ARBA" id="ARBA00022729"/>
    </source>
</evidence>
<evidence type="ECO:0000256" key="2">
    <source>
        <dbReference type="ARBA" id="ARBA00022559"/>
    </source>
</evidence>
<keyword evidence="2 13" id="KW-0575">Peroxidase</keyword>
<evidence type="ECO:0000256" key="10">
    <source>
        <dbReference type="ARBA" id="ARBA00033771"/>
    </source>
</evidence>
<dbReference type="RefSeq" id="WP_022862797.1">
    <property type="nucleotide sequence ID" value="NZ_ATVG01000004.1"/>
</dbReference>
<keyword evidence="17" id="KW-1185">Reference proteome</keyword>
<evidence type="ECO:0000256" key="12">
    <source>
        <dbReference type="ARBA" id="ARBA00048856"/>
    </source>
</evidence>
<evidence type="ECO:0000256" key="8">
    <source>
        <dbReference type="ARBA" id="ARBA00023239"/>
    </source>
</evidence>
<dbReference type="PROSITE" id="PS51257">
    <property type="entry name" value="PROKAR_LIPOPROTEIN"/>
    <property type="match status" value="1"/>
</dbReference>
<dbReference type="GO" id="GO:0004601">
    <property type="term" value="F:peroxidase activity"/>
    <property type="evidence" value="ECO:0007669"/>
    <property type="project" value="UniProtKB-KW"/>
</dbReference>
<name>A0ABY7U652_9CORY</name>
<evidence type="ECO:0000256" key="11">
    <source>
        <dbReference type="ARBA" id="ARBA00033775"/>
    </source>
</evidence>
<evidence type="ECO:0000256" key="7">
    <source>
        <dbReference type="ARBA" id="ARBA00023004"/>
    </source>
</evidence>
<dbReference type="InterPro" id="IPR011008">
    <property type="entry name" value="Dimeric_a/b-barrel"/>
</dbReference>
<proteinExistence type="inferred from homology"/>
<comment type="similarity">
    <text evidence="9 13">Belongs to the DyP-type peroxidase family.</text>
</comment>
<feature type="domain" description="Dyp-type peroxidase C-terminal" evidence="15">
    <location>
        <begin position="219"/>
        <end position="400"/>
    </location>
</feature>
<evidence type="ECO:0000256" key="3">
    <source>
        <dbReference type="ARBA" id="ARBA00022617"/>
    </source>
</evidence>
<gene>
    <name evidence="16" type="primary">efeN1</name>
    <name evidence="16" type="ORF">CMASS_03645</name>
</gene>
<keyword evidence="4 13" id="KW-0479">Metal-binding</keyword>
<evidence type="ECO:0000256" key="1">
    <source>
        <dbReference type="ARBA" id="ARBA00004196"/>
    </source>
</evidence>
<feature type="signal peptide" evidence="13">
    <location>
        <begin position="1"/>
        <end position="24"/>
    </location>
</feature>
<evidence type="ECO:0000256" key="13">
    <source>
        <dbReference type="RuleBase" id="RU365017"/>
    </source>
</evidence>
<protein>
    <recommendedName>
        <fullName evidence="10 13">Deferrochelatase</fullName>
        <ecNumber evidence="13">1.11.1.-</ecNumber>
    </recommendedName>
    <alternativeName>
        <fullName evidence="11 13">Peroxidase EfeB</fullName>
    </alternativeName>
</protein>
<dbReference type="InterPro" id="IPR006314">
    <property type="entry name" value="Dyp_peroxidase"/>
</dbReference>
<evidence type="ECO:0000313" key="16">
    <source>
        <dbReference type="EMBL" id="WCZ32182.1"/>
    </source>
</evidence>
<dbReference type="Pfam" id="PF04261">
    <property type="entry name" value="Dyp_perox_N"/>
    <property type="match status" value="1"/>
</dbReference>
<comment type="cofactor">
    <cofactor evidence="13">
        <name>heme b</name>
        <dbReference type="ChEBI" id="CHEBI:60344"/>
    </cofactor>
    <text evidence="13">Binds 1 heme b (iron(II)-protoporphyrin IX) group non-covalently per subunit.</text>
</comment>